<dbReference type="AlphaFoldDB" id="C9R8Z1"/>
<dbReference type="EMBL" id="CP001785">
    <property type="protein sequence ID" value="ACX52770.1"/>
    <property type="molecule type" value="Genomic_DNA"/>
</dbReference>
<name>C9R8Z1_AMMDK</name>
<keyword evidence="1" id="KW-0812">Transmembrane</keyword>
<proteinExistence type="predicted"/>
<evidence type="ECO:0000313" key="2">
    <source>
        <dbReference type="EMBL" id="ACX52770.1"/>
    </source>
</evidence>
<dbReference type="Proteomes" id="UP000002620">
    <property type="component" value="Chromosome"/>
</dbReference>
<evidence type="ECO:0000313" key="3">
    <source>
        <dbReference type="Proteomes" id="UP000002620"/>
    </source>
</evidence>
<dbReference type="RefSeq" id="WP_015739647.1">
    <property type="nucleotide sequence ID" value="NC_013385.1"/>
</dbReference>
<keyword evidence="3" id="KW-1185">Reference proteome</keyword>
<reference evidence="2 3" key="1">
    <citation type="submission" date="2009-10" db="EMBL/GenBank/DDBJ databases">
        <title>Complete sequence of chromosome of Ammonifex degensii KC4.</title>
        <authorList>
            <consortium name="US DOE Joint Genome Institute"/>
            <person name="Kerfeld C."/>
            <person name="Goodner B."/>
            <person name="Huber H."/>
            <person name="Stetter K."/>
            <person name="Lucas S."/>
            <person name="Copeland A."/>
            <person name="Lapidus A."/>
            <person name="Glavina del Rio T."/>
            <person name="Dalin E."/>
            <person name="Tice H."/>
            <person name="Bruce D."/>
            <person name="Goodwin L."/>
            <person name="Pitluck S."/>
            <person name="Saunders E."/>
            <person name="Brettin T."/>
            <person name="Detter J.C."/>
            <person name="Han C."/>
            <person name="Larimer F."/>
            <person name="Land M."/>
            <person name="Hauser L."/>
            <person name="Kyrpides N."/>
            <person name="Ovchinnikova G."/>
            <person name="Richardson P."/>
        </authorList>
    </citation>
    <scope>NUCLEOTIDE SEQUENCE [LARGE SCALE GENOMIC DNA]</scope>
    <source>
        <strain evidence="3">DSM 10501 / KC4</strain>
    </source>
</reference>
<gene>
    <name evidence="2" type="ordered locus">Adeg_1677</name>
</gene>
<organism evidence="2 3">
    <name type="scientific">Ammonifex degensii (strain DSM 10501 / KC4)</name>
    <dbReference type="NCBI Taxonomy" id="429009"/>
    <lineage>
        <taxon>Bacteria</taxon>
        <taxon>Bacillati</taxon>
        <taxon>Bacillota</taxon>
        <taxon>Clostridia</taxon>
        <taxon>Thermoanaerobacterales</taxon>
        <taxon>Thermoanaerobacteraceae</taxon>
        <taxon>Ammonifex</taxon>
    </lineage>
</organism>
<evidence type="ECO:0000256" key="1">
    <source>
        <dbReference type="SAM" id="Phobius"/>
    </source>
</evidence>
<feature type="transmembrane region" description="Helical" evidence="1">
    <location>
        <begin position="20"/>
        <end position="38"/>
    </location>
</feature>
<protein>
    <submittedName>
        <fullName evidence="2">Uncharacterized protein</fullName>
    </submittedName>
</protein>
<sequence>MARKKGQLDWRTRLKIQGGFLLAAFVLGLVDLIYYRLGRFFARKNKPRVSGRWHFKEG</sequence>
<keyword evidence="1" id="KW-1133">Transmembrane helix</keyword>
<accession>C9R8Z1</accession>
<dbReference type="KEGG" id="adg:Adeg_1677"/>
<dbReference type="HOGENOM" id="CLU_2969127_0_0_9"/>
<dbReference type="STRING" id="429009.Adeg_1677"/>
<keyword evidence="1" id="KW-0472">Membrane</keyword>